<dbReference type="Gene3D" id="1.10.10.10">
    <property type="entry name" value="Winged helix-like DNA-binding domain superfamily/Winged helix DNA-binding domain"/>
    <property type="match status" value="1"/>
</dbReference>
<feature type="domain" description="DEP" evidence="2">
    <location>
        <begin position="38"/>
        <end position="120"/>
    </location>
</feature>
<dbReference type="InterPro" id="IPR036388">
    <property type="entry name" value="WH-like_DNA-bd_sf"/>
</dbReference>
<evidence type="ECO:0000256" key="1">
    <source>
        <dbReference type="SAM" id="MobiDB-lite"/>
    </source>
</evidence>
<dbReference type="GO" id="GO:0035556">
    <property type="term" value="P:intracellular signal transduction"/>
    <property type="evidence" value="ECO:0007669"/>
    <property type="project" value="InterPro"/>
</dbReference>
<dbReference type="PANTHER" id="PTHR16206">
    <property type="entry name" value="DEP DOMAIN-CONTAINING"/>
    <property type="match status" value="1"/>
</dbReference>
<dbReference type="GeneID" id="105314634"/>
<dbReference type="PANTHER" id="PTHR16206:SF4">
    <property type="entry name" value="PROTEIN LET-99"/>
    <property type="match status" value="1"/>
</dbReference>
<proteinExistence type="predicted"/>
<dbReference type="RefSeq" id="XP_019858767.1">
    <property type="nucleotide sequence ID" value="XM_020003208.1"/>
</dbReference>
<dbReference type="Pfam" id="PF00610">
    <property type="entry name" value="DEP"/>
    <property type="match status" value="1"/>
</dbReference>
<reference evidence="4" key="1">
    <citation type="journal article" date="2010" name="Nature">
        <title>The Amphimedon queenslandica genome and the evolution of animal complexity.</title>
        <authorList>
            <person name="Srivastava M."/>
            <person name="Simakov O."/>
            <person name="Chapman J."/>
            <person name="Fahey B."/>
            <person name="Gauthier M.E."/>
            <person name="Mitros T."/>
            <person name="Richards G.S."/>
            <person name="Conaco C."/>
            <person name="Dacre M."/>
            <person name="Hellsten U."/>
            <person name="Larroux C."/>
            <person name="Putnam N.H."/>
            <person name="Stanke M."/>
            <person name="Adamska M."/>
            <person name="Darling A."/>
            <person name="Degnan S.M."/>
            <person name="Oakley T.H."/>
            <person name="Plachetzki D.C."/>
            <person name="Zhai Y."/>
            <person name="Adamski M."/>
            <person name="Calcino A."/>
            <person name="Cummins S.F."/>
            <person name="Goodstein D.M."/>
            <person name="Harris C."/>
            <person name="Jackson D.J."/>
            <person name="Leys S.P."/>
            <person name="Shu S."/>
            <person name="Woodcroft B.J."/>
            <person name="Vervoort M."/>
            <person name="Kosik K.S."/>
            <person name="Manning G."/>
            <person name="Degnan B.M."/>
            <person name="Rokhsar D.S."/>
        </authorList>
    </citation>
    <scope>NUCLEOTIDE SEQUENCE [LARGE SCALE GENOMIC DNA]</scope>
</reference>
<feature type="region of interest" description="Disordered" evidence="1">
    <location>
        <begin position="503"/>
        <end position="526"/>
    </location>
</feature>
<feature type="compositionally biased region" description="Basic and acidic residues" evidence="1">
    <location>
        <begin position="506"/>
        <end position="517"/>
    </location>
</feature>
<dbReference type="InterPro" id="IPR036390">
    <property type="entry name" value="WH_DNA-bd_sf"/>
</dbReference>
<dbReference type="InterPro" id="IPR000591">
    <property type="entry name" value="DEP_dom"/>
</dbReference>
<dbReference type="Proteomes" id="UP000007879">
    <property type="component" value="Unassembled WGS sequence"/>
</dbReference>
<dbReference type="SMART" id="SM00049">
    <property type="entry name" value="DEP"/>
    <property type="match status" value="1"/>
</dbReference>
<sequence length="526" mass="60156">MREFQNLHSIMAANSSEEEPITPQYKATELWQKIVEDFRAGMPAKRHRQRMKVLENSFTGTEAVEWLTKYLQNSQMFQSVSKEQATTLLQKFLECEVIEDAKGKERDKFNDGSSLYHFVTRPGPLNFLGFTPTKRKRQEIEEEQKEGSSSSVCLANPYAAAAAGEDIGGEEGEVETEIESISSILSVNSTSPVLKSGPLTVTEDEKHKIWQDMTLTRLLTILPSLGTLPVVDGGIIASNCDKEKRGGERSTIEDIPAWIIMAFKCLSKWPTGSAEDVTGGLPIYHGFEQDVFQAISNYFTQQLQQPLIPQALYELILTSIHPLIARKDSTATDALQLISLMIEPSLRLKLHRLLRFISKASNNEQLKLSLRISNRELMLERFSLAILRPSGRSVVPVDQRQKIKQITGHMADHYHTIFRLPSELLRDVQRELEELHARKISPQYCQRVSFDEYERQKNSTPVDHLQELLDSIAHDENVSAKIRKQRLKQFKLNYPDIYFRKFPPHSSHEGGGRERERRLHRISNYI</sequence>
<reference evidence="3" key="2">
    <citation type="submission" date="2024-06" db="UniProtKB">
        <authorList>
            <consortium name="EnsemblMetazoa"/>
        </authorList>
    </citation>
    <scope>IDENTIFICATION</scope>
</reference>
<dbReference type="AlphaFoldDB" id="A0AAN0JPL3"/>
<evidence type="ECO:0000259" key="2">
    <source>
        <dbReference type="PROSITE" id="PS50186"/>
    </source>
</evidence>
<name>A0AAN0JPL3_AMPQE</name>
<dbReference type="SUPFAM" id="SSF46785">
    <property type="entry name" value="Winged helix' DNA-binding domain"/>
    <property type="match status" value="1"/>
</dbReference>
<accession>A0AAN0JPL3</accession>
<organism evidence="3 4">
    <name type="scientific">Amphimedon queenslandica</name>
    <name type="common">Sponge</name>
    <dbReference type="NCBI Taxonomy" id="400682"/>
    <lineage>
        <taxon>Eukaryota</taxon>
        <taxon>Metazoa</taxon>
        <taxon>Porifera</taxon>
        <taxon>Demospongiae</taxon>
        <taxon>Heteroscleromorpha</taxon>
        <taxon>Haplosclerida</taxon>
        <taxon>Niphatidae</taxon>
        <taxon>Amphimedon</taxon>
    </lineage>
</organism>
<evidence type="ECO:0000313" key="3">
    <source>
        <dbReference type="EnsemblMetazoa" id="XP_019858767.1"/>
    </source>
</evidence>
<dbReference type="EnsemblMetazoa" id="XM_020003208.1">
    <property type="protein sequence ID" value="XP_019858767.1"/>
    <property type="gene ID" value="LOC105314634"/>
</dbReference>
<evidence type="ECO:0000313" key="4">
    <source>
        <dbReference type="Proteomes" id="UP000007879"/>
    </source>
</evidence>
<protein>
    <recommendedName>
        <fullName evidence="2">DEP domain-containing protein</fullName>
    </recommendedName>
</protein>
<keyword evidence="4" id="KW-1185">Reference proteome</keyword>
<dbReference type="PROSITE" id="PS50186">
    <property type="entry name" value="DEP"/>
    <property type="match status" value="1"/>
</dbReference>
<dbReference type="KEGG" id="aqu:105314634"/>